<dbReference type="Proteomes" id="UP000736583">
    <property type="component" value="Unassembled WGS sequence"/>
</dbReference>
<evidence type="ECO:0000256" key="1">
    <source>
        <dbReference type="SAM" id="Phobius"/>
    </source>
</evidence>
<gene>
    <name evidence="2" type="ORF">KQI89_13970</name>
</gene>
<reference evidence="2 3" key="1">
    <citation type="submission" date="2021-06" db="EMBL/GenBank/DDBJ databases">
        <authorList>
            <person name="Sun Q."/>
            <person name="Li D."/>
        </authorList>
    </citation>
    <scope>NUCLEOTIDE SEQUENCE [LARGE SCALE GENOMIC DNA]</scope>
    <source>
        <strain evidence="2 3">MSJ-4</strain>
    </source>
</reference>
<keyword evidence="1" id="KW-0472">Membrane</keyword>
<dbReference type="RefSeq" id="WP_216457557.1">
    <property type="nucleotide sequence ID" value="NZ_JAHLQL010000005.1"/>
</dbReference>
<organism evidence="2 3">
    <name type="scientific">Clostridium simiarum</name>
    <dbReference type="NCBI Taxonomy" id="2841506"/>
    <lineage>
        <taxon>Bacteria</taxon>
        <taxon>Bacillati</taxon>
        <taxon>Bacillota</taxon>
        <taxon>Clostridia</taxon>
        <taxon>Eubacteriales</taxon>
        <taxon>Clostridiaceae</taxon>
        <taxon>Clostridium</taxon>
    </lineage>
</organism>
<protein>
    <submittedName>
        <fullName evidence="2">Uncharacterized protein</fullName>
    </submittedName>
</protein>
<proteinExistence type="predicted"/>
<sequence>MSRRRRCCDRCCRDDNRCGRGLNICTLLPFLLILGETNLLNNNRVYTLILLFWCCCGGNCGKTLCC</sequence>
<dbReference type="EMBL" id="JAHLQL010000005">
    <property type="protein sequence ID" value="MBU5592856.1"/>
    <property type="molecule type" value="Genomic_DNA"/>
</dbReference>
<evidence type="ECO:0000313" key="2">
    <source>
        <dbReference type="EMBL" id="MBU5592856.1"/>
    </source>
</evidence>
<keyword evidence="1" id="KW-1133">Transmembrane helix</keyword>
<name>A0ABS6F3I1_9CLOT</name>
<accession>A0ABS6F3I1</accession>
<keyword evidence="3" id="KW-1185">Reference proteome</keyword>
<keyword evidence="1" id="KW-0812">Transmembrane</keyword>
<evidence type="ECO:0000313" key="3">
    <source>
        <dbReference type="Proteomes" id="UP000736583"/>
    </source>
</evidence>
<feature type="transmembrane region" description="Helical" evidence="1">
    <location>
        <begin position="21"/>
        <end position="39"/>
    </location>
</feature>
<comment type="caution">
    <text evidence="2">The sequence shown here is derived from an EMBL/GenBank/DDBJ whole genome shotgun (WGS) entry which is preliminary data.</text>
</comment>